<gene>
    <name evidence="1" type="ORF">SCHCODRAFT_103552</name>
</gene>
<organism evidence="2">
    <name type="scientific">Schizophyllum commune (strain H4-8 / FGSC 9210)</name>
    <name type="common">Split gill fungus</name>
    <dbReference type="NCBI Taxonomy" id="578458"/>
    <lineage>
        <taxon>Eukaryota</taxon>
        <taxon>Fungi</taxon>
        <taxon>Dikarya</taxon>
        <taxon>Basidiomycota</taxon>
        <taxon>Agaricomycotina</taxon>
        <taxon>Agaricomycetes</taxon>
        <taxon>Agaricomycetidae</taxon>
        <taxon>Agaricales</taxon>
        <taxon>Schizophyllaceae</taxon>
        <taxon>Schizophyllum</taxon>
    </lineage>
</organism>
<dbReference type="OMA" id="TIVITPC"/>
<evidence type="ECO:0000313" key="2">
    <source>
        <dbReference type="Proteomes" id="UP000007431"/>
    </source>
</evidence>
<dbReference type="KEGG" id="scm:SCHCO_02567612"/>
<dbReference type="HOGENOM" id="CLU_1102873_0_0_1"/>
<dbReference type="VEuPathDB" id="FungiDB:SCHCODRAFT_02567612"/>
<proteinExistence type="predicted"/>
<reference evidence="1 2" key="1">
    <citation type="journal article" date="2010" name="Nat. Biotechnol.">
        <title>Genome sequence of the model mushroom Schizophyllum commune.</title>
        <authorList>
            <person name="Ohm R.A."/>
            <person name="de Jong J.F."/>
            <person name="Lugones L.G."/>
            <person name="Aerts A."/>
            <person name="Kothe E."/>
            <person name="Stajich J.E."/>
            <person name="de Vries R.P."/>
            <person name="Record E."/>
            <person name="Levasseur A."/>
            <person name="Baker S.E."/>
            <person name="Bartholomew K.A."/>
            <person name="Coutinho P.M."/>
            <person name="Erdmann S."/>
            <person name="Fowler T.J."/>
            <person name="Gathman A.C."/>
            <person name="Lombard V."/>
            <person name="Henrissat B."/>
            <person name="Knabe N."/>
            <person name="Kuees U."/>
            <person name="Lilly W.W."/>
            <person name="Lindquist E."/>
            <person name="Lucas S."/>
            <person name="Magnuson J.K."/>
            <person name="Piumi F."/>
            <person name="Raudaskoski M."/>
            <person name="Salamov A."/>
            <person name="Schmutz J."/>
            <person name="Schwarze F.W.M.R."/>
            <person name="vanKuyk P.A."/>
            <person name="Horton J.S."/>
            <person name="Grigoriev I.V."/>
            <person name="Woesten H.A.B."/>
        </authorList>
    </citation>
    <scope>NUCLEOTIDE SEQUENCE [LARGE SCALE GENOMIC DNA]</scope>
    <source>
        <strain evidence="2">H4-8 / FGSC 9210</strain>
    </source>
</reference>
<protein>
    <submittedName>
        <fullName evidence="1">Uncharacterized protein</fullName>
    </submittedName>
</protein>
<dbReference type="InParanoid" id="D8PML9"/>
<dbReference type="GeneID" id="9589592"/>
<sequence>MLASLSSRLLDVRVEYQRGAEEEEDSTILVDVDALRALSLPDILPPGVSDTLIPGVATRFAGLCTRIYGALGDDVYTLSQALLALEDAGDEEAEGEEPPISKSLRAPHLPHRRQRRRIGLRPRPTHLQDTLLLPSPRPCVPSIILSPAPPLPSPTASCTPWQDVAFGSRLSVPGHPAFNAAHPPLLARPLPGRPDAWEWREREGRWVALLPGLDAQTARGLFSRPISVRRKAVRRR</sequence>
<feature type="non-terminal residue" evidence="1">
    <location>
        <position position="236"/>
    </location>
</feature>
<dbReference type="Proteomes" id="UP000007431">
    <property type="component" value="Unassembled WGS sequence"/>
</dbReference>
<keyword evidence="2" id="KW-1185">Reference proteome</keyword>
<dbReference type="eggNOG" id="ENOG502SSGD">
    <property type="taxonomic scope" value="Eukaryota"/>
</dbReference>
<dbReference type="OrthoDB" id="3260913at2759"/>
<name>D8PML9_SCHCM</name>
<dbReference type="EMBL" id="GL377302">
    <property type="protein sequence ID" value="EFJ02152.1"/>
    <property type="molecule type" value="Genomic_DNA"/>
</dbReference>
<dbReference type="AlphaFoldDB" id="D8PML9"/>
<accession>D8PML9</accession>
<evidence type="ECO:0000313" key="1">
    <source>
        <dbReference type="EMBL" id="EFJ02152.1"/>
    </source>
</evidence>